<dbReference type="EMBL" id="JAXCEI010000011">
    <property type="protein sequence ID" value="MFA1542197.1"/>
    <property type="molecule type" value="Genomic_DNA"/>
</dbReference>
<dbReference type="SUPFAM" id="SSF55920">
    <property type="entry name" value="Creatinase/aminopeptidase"/>
    <property type="match status" value="1"/>
</dbReference>
<keyword evidence="4" id="KW-1185">Reference proteome</keyword>
<protein>
    <submittedName>
        <fullName evidence="3">Xaa-Pro peptidase family protein</fullName>
    </submittedName>
</protein>
<reference evidence="3 4" key="1">
    <citation type="submission" date="2023-11" db="EMBL/GenBank/DDBJ databases">
        <title>Actinomadura monticuli sp. nov., isolated from volcanic ash.</title>
        <authorList>
            <person name="Lee S.D."/>
            <person name="Yang H."/>
            <person name="Kim I.S."/>
        </authorList>
    </citation>
    <scope>NUCLEOTIDE SEQUENCE [LARGE SCALE GENOMIC DNA]</scope>
    <source>
        <strain evidence="3 4">DLS-62</strain>
    </source>
</reference>
<dbReference type="CDD" id="cd01092">
    <property type="entry name" value="APP-like"/>
    <property type="match status" value="1"/>
</dbReference>
<evidence type="ECO:0000259" key="2">
    <source>
        <dbReference type="Pfam" id="PF01321"/>
    </source>
</evidence>
<gene>
    <name evidence="3" type="ORF">SM611_24950</name>
</gene>
<feature type="domain" description="Creatinase N-terminal" evidence="2">
    <location>
        <begin position="6"/>
        <end position="130"/>
    </location>
</feature>
<accession>A0ABV4QG82</accession>
<dbReference type="Pfam" id="PF01321">
    <property type="entry name" value="Creatinase_N"/>
    <property type="match status" value="1"/>
</dbReference>
<dbReference type="RefSeq" id="WP_371952345.1">
    <property type="nucleotide sequence ID" value="NZ_JAXCEI010000011.1"/>
</dbReference>
<dbReference type="InterPro" id="IPR036005">
    <property type="entry name" value="Creatinase/aminopeptidase-like"/>
</dbReference>
<name>A0ABV4QG82_9ACTN</name>
<dbReference type="Gene3D" id="3.90.230.10">
    <property type="entry name" value="Creatinase/methionine aminopeptidase superfamily"/>
    <property type="match status" value="1"/>
</dbReference>
<sequence length="356" mass="38331">MNYGVRREDLLSAAKAKGADCVLVASPVNVHYLTGLRTSNGALIVASQATVLVTDARYLPKAREVCPEIPLELGRDVDAVLGPRIAEFGSGRVLFEDHVLTVERYRGLKAAAPRAEFIPGERIVEGLRRVKSEEEIDLLRRACSISDQALADVLGQLRPGLSERWIAQALTAAMFEHGAHGLAFEPIVAAGPNGASPHHAPGDRPVTRGDLVTMDFGASYGGYHADMTRTVALGSPSAWQRDIYALVAEAQRTGISHARPDTDVRDVDASARNMITSAGYGEFFPHGFGHGVGLEIQEWPMLGYGRTGKLMDRVPITAEPGVYLTGRGGVRIEDTFVVRADGPELLTTTTKDLLVL</sequence>
<feature type="domain" description="Peptidase M24" evidence="1">
    <location>
        <begin position="138"/>
        <end position="339"/>
    </location>
</feature>
<dbReference type="Gene3D" id="3.40.350.10">
    <property type="entry name" value="Creatinase/prolidase N-terminal domain"/>
    <property type="match status" value="1"/>
</dbReference>
<dbReference type="SUPFAM" id="SSF53092">
    <property type="entry name" value="Creatinase/prolidase N-terminal domain"/>
    <property type="match status" value="1"/>
</dbReference>
<dbReference type="InterPro" id="IPR029149">
    <property type="entry name" value="Creatin/AminoP/Spt16_N"/>
</dbReference>
<evidence type="ECO:0000313" key="4">
    <source>
        <dbReference type="Proteomes" id="UP001569963"/>
    </source>
</evidence>
<proteinExistence type="predicted"/>
<comment type="caution">
    <text evidence="3">The sequence shown here is derived from an EMBL/GenBank/DDBJ whole genome shotgun (WGS) entry which is preliminary data.</text>
</comment>
<evidence type="ECO:0000313" key="3">
    <source>
        <dbReference type="EMBL" id="MFA1542197.1"/>
    </source>
</evidence>
<dbReference type="InterPro" id="IPR000587">
    <property type="entry name" value="Creatinase_N"/>
</dbReference>
<dbReference type="InterPro" id="IPR000994">
    <property type="entry name" value="Pept_M24"/>
</dbReference>
<dbReference type="PANTHER" id="PTHR46112">
    <property type="entry name" value="AMINOPEPTIDASE"/>
    <property type="match status" value="1"/>
</dbReference>
<evidence type="ECO:0000259" key="1">
    <source>
        <dbReference type="Pfam" id="PF00557"/>
    </source>
</evidence>
<dbReference type="PANTHER" id="PTHR46112:SF8">
    <property type="entry name" value="CYTOPLASMIC PEPTIDASE PEPQ-RELATED"/>
    <property type="match status" value="1"/>
</dbReference>
<dbReference type="Proteomes" id="UP001569963">
    <property type="component" value="Unassembled WGS sequence"/>
</dbReference>
<dbReference type="Pfam" id="PF00557">
    <property type="entry name" value="Peptidase_M24"/>
    <property type="match status" value="1"/>
</dbReference>
<dbReference type="InterPro" id="IPR050659">
    <property type="entry name" value="Peptidase_M24B"/>
</dbReference>
<organism evidence="3 4">
    <name type="scientific">Actinomadura monticuli</name>
    <dbReference type="NCBI Taxonomy" id="3097367"/>
    <lineage>
        <taxon>Bacteria</taxon>
        <taxon>Bacillati</taxon>
        <taxon>Actinomycetota</taxon>
        <taxon>Actinomycetes</taxon>
        <taxon>Streptosporangiales</taxon>
        <taxon>Thermomonosporaceae</taxon>
        <taxon>Actinomadura</taxon>
    </lineage>
</organism>